<reference evidence="1 2" key="1">
    <citation type="submission" date="2016-10" db="EMBL/GenBank/DDBJ databases">
        <authorList>
            <person name="Varghese N."/>
            <person name="Submissions S."/>
        </authorList>
    </citation>
    <scope>NUCLEOTIDE SEQUENCE [LARGE SCALE GENOMIC DNA]</scope>
    <source>
        <strain evidence="1 2">DSM 25353</strain>
    </source>
</reference>
<accession>A0A8X8IA95</accession>
<gene>
    <name evidence="1" type="ORF">SAMN05444410_10314</name>
</gene>
<comment type="caution">
    <text evidence="1">The sequence shown here is derived from an EMBL/GenBank/DDBJ whole genome shotgun (WGS) entry which is preliminary data.</text>
</comment>
<evidence type="ECO:0000313" key="2">
    <source>
        <dbReference type="Proteomes" id="UP000198711"/>
    </source>
</evidence>
<sequence length="58" mass="6384">MSLVRSYRSNLTLKQDLAKSKVFGIKISDRGIKSAVVYAAKCGKARAIFISKPRGQPE</sequence>
<dbReference type="Proteomes" id="UP000198711">
    <property type="component" value="Unassembled WGS sequence"/>
</dbReference>
<proteinExistence type="predicted"/>
<keyword evidence="2" id="KW-1185">Reference proteome</keyword>
<organism evidence="1 2">
    <name type="scientific">Hydrobacter penzbergensis</name>
    <dbReference type="NCBI Taxonomy" id="1235997"/>
    <lineage>
        <taxon>Bacteria</taxon>
        <taxon>Pseudomonadati</taxon>
        <taxon>Bacteroidota</taxon>
        <taxon>Chitinophagia</taxon>
        <taxon>Chitinophagales</taxon>
        <taxon>Chitinophagaceae</taxon>
        <taxon>Hydrobacter</taxon>
    </lineage>
</organism>
<name>A0A8X8IA95_9BACT</name>
<protein>
    <submittedName>
        <fullName evidence="1">Uncharacterized protein</fullName>
    </submittedName>
</protein>
<evidence type="ECO:0000313" key="1">
    <source>
        <dbReference type="EMBL" id="SDW46073.1"/>
    </source>
</evidence>
<dbReference type="AlphaFoldDB" id="A0A8X8IA95"/>
<dbReference type="EMBL" id="FNNO01000003">
    <property type="protein sequence ID" value="SDW46073.1"/>
    <property type="molecule type" value="Genomic_DNA"/>
</dbReference>